<evidence type="ECO:0000256" key="1">
    <source>
        <dbReference type="SAM" id="MobiDB-lite"/>
    </source>
</evidence>
<dbReference type="PANTHER" id="PTHR44086:SF10">
    <property type="entry name" value="THIOSULFATE SULFURTRANSFERASE_RHODANESE-LIKE DOMAIN-CONTAINING PROTEIN 3"/>
    <property type="match status" value="1"/>
</dbReference>
<dbReference type="EMBL" id="CP086360">
    <property type="protein sequence ID" value="UNI22059.1"/>
    <property type="molecule type" value="Genomic_DNA"/>
</dbReference>
<dbReference type="Pfam" id="PF00581">
    <property type="entry name" value="Rhodanese"/>
    <property type="match status" value="1"/>
</dbReference>
<sequence>MAAVPARRALARAARAVSGGMGGAPPVTARALAASVYAAAAARCATAKAVAPAAALRPFTCGSAVGRNKPWWRSESGDGEAGSEVPGSRLWSFEEVKRLVEEGKAADGDEPAESEGDRKSSSGQIVIVDVREPIELHETGKIPGAVNIPITSAVQSFHVSDADFQDMYGFERPPRDAHLLFYCKAGVRARSAAGLAQHAGWDSVGEYPGSWLDWEAKGGPVETVSTGEGNGKRNGKGGRPGTNHT</sequence>
<dbReference type="SMART" id="SM00450">
    <property type="entry name" value="RHOD"/>
    <property type="match status" value="1"/>
</dbReference>
<dbReference type="SUPFAM" id="SSF52821">
    <property type="entry name" value="Rhodanese/Cell cycle control phosphatase"/>
    <property type="match status" value="1"/>
</dbReference>
<evidence type="ECO:0000259" key="2">
    <source>
        <dbReference type="PROSITE" id="PS50206"/>
    </source>
</evidence>
<dbReference type="GO" id="GO:0005739">
    <property type="term" value="C:mitochondrion"/>
    <property type="evidence" value="ECO:0007669"/>
    <property type="project" value="TreeGrafter"/>
</dbReference>
<dbReference type="PANTHER" id="PTHR44086">
    <property type="entry name" value="THIOSULFATE SULFURTRANSFERASE RDL2, MITOCHONDRIAL-RELATED"/>
    <property type="match status" value="1"/>
</dbReference>
<evidence type="ECO:0000313" key="4">
    <source>
        <dbReference type="Proteomes" id="UP000829364"/>
    </source>
</evidence>
<dbReference type="InterPro" id="IPR036873">
    <property type="entry name" value="Rhodanese-like_dom_sf"/>
</dbReference>
<evidence type="ECO:0000313" key="3">
    <source>
        <dbReference type="EMBL" id="UNI22059.1"/>
    </source>
</evidence>
<dbReference type="PROSITE" id="PS50206">
    <property type="entry name" value="RHODANESE_3"/>
    <property type="match status" value="1"/>
</dbReference>
<feature type="region of interest" description="Disordered" evidence="1">
    <location>
        <begin position="67"/>
        <end position="87"/>
    </location>
</feature>
<dbReference type="KEGG" id="ptkz:JDV02_007983"/>
<dbReference type="InterPro" id="IPR001763">
    <property type="entry name" value="Rhodanese-like_dom"/>
</dbReference>
<dbReference type="GeneID" id="72069931"/>
<reference evidence="3" key="1">
    <citation type="submission" date="2021-11" db="EMBL/GenBank/DDBJ databases">
        <title>Purpureocillium_takamizusanense_genome.</title>
        <authorList>
            <person name="Nguyen N.-H."/>
        </authorList>
    </citation>
    <scope>NUCLEOTIDE SEQUENCE</scope>
    <source>
        <strain evidence="3">PT3</strain>
    </source>
</reference>
<dbReference type="RefSeq" id="XP_047845540.1">
    <property type="nucleotide sequence ID" value="XM_047989538.1"/>
</dbReference>
<name>A0A9Q8QJA6_9HYPO</name>
<dbReference type="Proteomes" id="UP000829364">
    <property type="component" value="Chromosome 7"/>
</dbReference>
<dbReference type="CDD" id="cd01519">
    <property type="entry name" value="RHOD_HSP67B2"/>
    <property type="match status" value="1"/>
</dbReference>
<dbReference type="Gene3D" id="3.40.250.10">
    <property type="entry name" value="Rhodanese-like domain"/>
    <property type="match status" value="1"/>
</dbReference>
<dbReference type="AlphaFoldDB" id="A0A9Q8QJA6"/>
<feature type="region of interest" description="Disordered" evidence="1">
    <location>
        <begin position="103"/>
        <end position="124"/>
    </location>
</feature>
<feature type="region of interest" description="Disordered" evidence="1">
    <location>
        <begin position="216"/>
        <end position="245"/>
    </location>
</feature>
<dbReference type="GO" id="GO:0004792">
    <property type="term" value="F:thiosulfate-cyanide sulfurtransferase activity"/>
    <property type="evidence" value="ECO:0007669"/>
    <property type="project" value="TreeGrafter"/>
</dbReference>
<feature type="domain" description="Rhodanese" evidence="2">
    <location>
        <begin position="121"/>
        <end position="223"/>
    </location>
</feature>
<organism evidence="3 4">
    <name type="scientific">Purpureocillium takamizusanense</name>
    <dbReference type="NCBI Taxonomy" id="2060973"/>
    <lineage>
        <taxon>Eukaryota</taxon>
        <taxon>Fungi</taxon>
        <taxon>Dikarya</taxon>
        <taxon>Ascomycota</taxon>
        <taxon>Pezizomycotina</taxon>
        <taxon>Sordariomycetes</taxon>
        <taxon>Hypocreomycetidae</taxon>
        <taxon>Hypocreales</taxon>
        <taxon>Ophiocordycipitaceae</taxon>
        <taxon>Purpureocillium</taxon>
    </lineage>
</organism>
<proteinExistence type="predicted"/>
<keyword evidence="4" id="KW-1185">Reference proteome</keyword>
<protein>
    <recommendedName>
        <fullName evidence="2">Rhodanese domain-containing protein</fullName>
    </recommendedName>
</protein>
<accession>A0A9Q8QJA6</accession>
<gene>
    <name evidence="3" type="ORF">JDV02_007983</name>
</gene>
<dbReference type="OrthoDB" id="566238at2759"/>